<keyword evidence="7" id="KW-1185">Reference proteome</keyword>
<dbReference type="SUPFAM" id="SSF63380">
    <property type="entry name" value="Riboflavin synthase domain-like"/>
    <property type="match status" value="1"/>
</dbReference>
<evidence type="ECO:0000259" key="4">
    <source>
        <dbReference type="PROSITE" id="PS51085"/>
    </source>
</evidence>
<keyword evidence="2" id="KW-0479">Metal-binding</keyword>
<dbReference type="Pfam" id="PF00175">
    <property type="entry name" value="NAD_binding_1"/>
    <property type="match status" value="1"/>
</dbReference>
<evidence type="ECO:0000313" key="6">
    <source>
        <dbReference type="EMBL" id="GAP38967.1"/>
    </source>
</evidence>
<accession>A0A0K8P8J7</accession>
<dbReference type="InterPro" id="IPR017927">
    <property type="entry name" value="FAD-bd_FR_type"/>
</dbReference>
<dbReference type="EMBL" id="BBYR01000111">
    <property type="protein sequence ID" value="GAP38967.1"/>
    <property type="molecule type" value="Genomic_DNA"/>
</dbReference>
<dbReference type="PANTHER" id="PTHR47354:SF5">
    <property type="entry name" value="PROTEIN RFBI"/>
    <property type="match status" value="1"/>
</dbReference>
<evidence type="ECO:0000259" key="5">
    <source>
        <dbReference type="PROSITE" id="PS51384"/>
    </source>
</evidence>
<dbReference type="CDD" id="cd06189">
    <property type="entry name" value="flavin_oxioreductase"/>
    <property type="match status" value="1"/>
</dbReference>
<dbReference type="GO" id="GO:0051537">
    <property type="term" value="F:2 iron, 2 sulfur cluster binding"/>
    <property type="evidence" value="ECO:0007669"/>
    <property type="project" value="UniProtKB-KW"/>
</dbReference>
<dbReference type="PRINTS" id="PR00371">
    <property type="entry name" value="FPNCR"/>
</dbReference>
<feature type="domain" description="2Fe-2S ferredoxin-type" evidence="4">
    <location>
        <begin position="3"/>
        <end position="93"/>
    </location>
</feature>
<dbReference type="GO" id="GO:0016491">
    <property type="term" value="F:oxidoreductase activity"/>
    <property type="evidence" value="ECO:0007669"/>
    <property type="project" value="InterPro"/>
</dbReference>
<dbReference type="OrthoDB" id="9806195at2"/>
<keyword evidence="2" id="KW-0411">Iron-sulfur</keyword>
<dbReference type="CDD" id="cd00207">
    <property type="entry name" value="fer2"/>
    <property type="match status" value="1"/>
</dbReference>
<dbReference type="Gene3D" id="3.40.50.80">
    <property type="entry name" value="Nucleotide-binding domain of ferredoxin-NADP reductase (FNR) module"/>
    <property type="match status" value="1"/>
</dbReference>
<dbReference type="AlphaFoldDB" id="A0A0K8P8J7"/>
<gene>
    <name evidence="6" type="ORF">ISF6_0386</name>
</gene>
<dbReference type="Gene3D" id="3.10.20.30">
    <property type="match status" value="1"/>
</dbReference>
<dbReference type="Gene3D" id="2.40.30.10">
    <property type="entry name" value="Translation factors"/>
    <property type="match status" value="1"/>
</dbReference>
<dbReference type="Pfam" id="PF00970">
    <property type="entry name" value="FAD_binding_6"/>
    <property type="match status" value="1"/>
</dbReference>
<evidence type="ECO:0000256" key="2">
    <source>
        <dbReference type="ARBA" id="ARBA00022714"/>
    </source>
</evidence>
<dbReference type="InterPro" id="IPR050415">
    <property type="entry name" value="MRET"/>
</dbReference>
<dbReference type="PROSITE" id="PS51384">
    <property type="entry name" value="FAD_FR"/>
    <property type="match status" value="1"/>
</dbReference>
<keyword evidence="2" id="KW-0001">2Fe-2S</keyword>
<evidence type="ECO:0000313" key="7">
    <source>
        <dbReference type="Proteomes" id="UP000037660"/>
    </source>
</evidence>
<dbReference type="PRINTS" id="PR00410">
    <property type="entry name" value="PHEHYDRXLASE"/>
</dbReference>
<dbReference type="InterPro" id="IPR001709">
    <property type="entry name" value="Flavoprot_Pyr_Nucl_cyt_Rdtase"/>
</dbReference>
<name>A0A0K8P8J7_PISS1</name>
<dbReference type="InterPro" id="IPR017938">
    <property type="entry name" value="Riboflavin_synthase-like_b-brl"/>
</dbReference>
<dbReference type="InterPro" id="IPR001433">
    <property type="entry name" value="OxRdtase_FAD/NAD-bd"/>
</dbReference>
<dbReference type="SUPFAM" id="SSF52343">
    <property type="entry name" value="Ferredoxin reductase-like, C-terminal NADP-linked domain"/>
    <property type="match status" value="1"/>
</dbReference>
<protein>
    <submittedName>
        <fullName evidence="6">CDP-6-deoxy-delta-3,4-glucoseen reductase-like</fullName>
    </submittedName>
</protein>
<dbReference type="InterPro" id="IPR001041">
    <property type="entry name" value="2Fe-2S_ferredoxin-type"/>
</dbReference>
<dbReference type="Proteomes" id="UP000037660">
    <property type="component" value="Unassembled WGS sequence"/>
</dbReference>
<comment type="caution">
    <text evidence="6">The sequence shown here is derived from an EMBL/GenBank/DDBJ whole genome shotgun (WGS) entry which is preliminary data.</text>
</comment>
<dbReference type="InterPro" id="IPR006058">
    <property type="entry name" value="2Fe2S_fd_BS"/>
</dbReference>
<feature type="domain" description="FAD-binding FR-type" evidence="5">
    <location>
        <begin position="100"/>
        <end position="207"/>
    </location>
</feature>
<keyword evidence="2" id="KW-0408">Iron</keyword>
<comment type="cofactor">
    <cofactor evidence="1">
        <name>FAD</name>
        <dbReference type="ChEBI" id="CHEBI:57692"/>
    </cofactor>
</comment>
<dbReference type="InterPro" id="IPR008333">
    <property type="entry name" value="Cbr1-like_FAD-bd_dom"/>
</dbReference>
<proteinExistence type="predicted"/>
<evidence type="ECO:0000256" key="3">
    <source>
        <dbReference type="ARBA" id="ARBA00034078"/>
    </source>
</evidence>
<dbReference type="STRING" id="1547922.ISF6_0386"/>
<reference evidence="7" key="1">
    <citation type="submission" date="2015-07" db="EMBL/GenBank/DDBJ databases">
        <title>Discovery of a poly(ethylene terephthalate assimilation.</title>
        <authorList>
            <person name="Yoshida S."/>
            <person name="Hiraga K."/>
            <person name="Takehana T."/>
            <person name="Taniguchi I."/>
            <person name="Yamaji H."/>
            <person name="Maeda Y."/>
            <person name="Toyohara K."/>
            <person name="Miyamoto K."/>
            <person name="Kimura Y."/>
            <person name="Oda K."/>
        </authorList>
    </citation>
    <scope>NUCLEOTIDE SEQUENCE [LARGE SCALE GENOMIC DNA]</scope>
    <source>
        <strain evidence="7">NBRC 110686 / TISTR 2288 / 201-F6</strain>
    </source>
</reference>
<dbReference type="InterPro" id="IPR039261">
    <property type="entry name" value="FNR_nucleotide-bd"/>
</dbReference>
<organism evidence="6 7">
    <name type="scientific">Piscinibacter sakaiensis</name>
    <name type="common">Ideonella sakaiensis</name>
    <dbReference type="NCBI Taxonomy" id="1547922"/>
    <lineage>
        <taxon>Bacteria</taxon>
        <taxon>Pseudomonadati</taxon>
        <taxon>Pseudomonadota</taxon>
        <taxon>Betaproteobacteria</taxon>
        <taxon>Burkholderiales</taxon>
        <taxon>Sphaerotilaceae</taxon>
        <taxon>Piscinibacter</taxon>
    </lineage>
</organism>
<dbReference type="PANTHER" id="PTHR47354">
    <property type="entry name" value="NADH OXIDOREDUCTASE HCR"/>
    <property type="match status" value="1"/>
</dbReference>
<dbReference type="PROSITE" id="PS51085">
    <property type="entry name" value="2FE2S_FER_2"/>
    <property type="match status" value="1"/>
</dbReference>
<dbReference type="SUPFAM" id="SSF54292">
    <property type="entry name" value="2Fe-2S ferredoxin-like"/>
    <property type="match status" value="1"/>
</dbReference>
<dbReference type="Pfam" id="PF00111">
    <property type="entry name" value="Fer2"/>
    <property type="match status" value="1"/>
</dbReference>
<sequence>MSFNVSVQPSGRQFQVDRDEPVLLAAIRQGVGLPYGCKDGACGSCKCRLLEGRVIHGAHQVKALSPDEEAGGWMLACRAAPQTDLVIEARTVPGLGEFPVRKLPTRVSRIERQAPDVAVLQLQLPANDPLQYKAGQYVEFILRDGSRRSYSMANAPHRQRELVNEQPHIELHIRHMPGGRFTDHVFGALKERDILRMEGPFGSFFLREDLPAPIVLLASGTGFAPIKALIEQIEHRRLAQPLHVYWGCRRRADLYQDDWLRAAAARLPQLRYVPVLSEPAAEDAWDGRTGFVHQAVMADLPDLSGHVVYACGAPVMVDSARADFVARCGLPEDAFFADAFTSEADKHGLSVGAPLPSDPPAPSAA</sequence>
<dbReference type="PROSITE" id="PS00197">
    <property type="entry name" value="2FE2S_FER_1"/>
    <property type="match status" value="1"/>
</dbReference>
<dbReference type="RefSeq" id="WP_054022798.1">
    <property type="nucleotide sequence ID" value="NZ_BBYR01000111.1"/>
</dbReference>
<reference evidence="6 7" key="2">
    <citation type="journal article" date="2016" name="Science">
        <title>A bacterium that degrades and assimilates poly(ethylene terephthalate).</title>
        <authorList>
            <person name="Yoshida S."/>
            <person name="Hiraga K."/>
            <person name="Takehana T."/>
            <person name="Taniguchi I."/>
            <person name="Yamaji H."/>
            <person name="Maeda Y."/>
            <person name="Toyohara K."/>
            <person name="Miyamoto K."/>
            <person name="Kimura Y."/>
            <person name="Oda K."/>
        </authorList>
    </citation>
    <scope>NUCLEOTIDE SEQUENCE [LARGE SCALE GENOMIC DNA]</scope>
    <source>
        <strain evidence="7">NBRC 110686 / TISTR 2288 / 201-F6</strain>
    </source>
</reference>
<evidence type="ECO:0000256" key="1">
    <source>
        <dbReference type="ARBA" id="ARBA00001974"/>
    </source>
</evidence>
<dbReference type="InterPro" id="IPR012675">
    <property type="entry name" value="Beta-grasp_dom_sf"/>
</dbReference>
<comment type="cofactor">
    <cofactor evidence="3">
        <name>[2Fe-2S] cluster</name>
        <dbReference type="ChEBI" id="CHEBI:190135"/>
    </cofactor>
</comment>
<dbReference type="InterPro" id="IPR036010">
    <property type="entry name" value="2Fe-2S_ferredoxin-like_sf"/>
</dbReference>